<dbReference type="AlphaFoldDB" id="A0A6A2WE29"/>
<organism evidence="2 3">
    <name type="scientific">Hibiscus syriacus</name>
    <name type="common">Rose of Sharon</name>
    <dbReference type="NCBI Taxonomy" id="106335"/>
    <lineage>
        <taxon>Eukaryota</taxon>
        <taxon>Viridiplantae</taxon>
        <taxon>Streptophyta</taxon>
        <taxon>Embryophyta</taxon>
        <taxon>Tracheophyta</taxon>
        <taxon>Spermatophyta</taxon>
        <taxon>Magnoliopsida</taxon>
        <taxon>eudicotyledons</taxon>
        <taxon>Gunneridae</taxon>
        <taxon>Pentapetalae</taxon>
        <taxon>rosids</taxon>
        <taxon>malvids</taxon>
        <taxon>Malvales</taxon>
        <taxon>Malvaceae</taxon>
        <taxon>Malvoideae</taxon>
        <taxon>Hibiscus</taxon>
    </lineage>
</organism>
<dbReference type="PANTHER" id="PTHR31236">
    <property type="entry name" value="BURP DOMAIN PROTEIN USPL1-LIKE"/>
    <property type="match status" value="1"/>
</dbReference>
<evidence type="ECO:0000313" key="2">
    <source>
        <dbReference type="EMBL" id="KAE8656692.1"/>
    </source>
</evidence>
<evidence type="ECO:0000259" key="1">
    <source>
        <dbReference type="PROSITE" id="PS51277"/>
    </source>
</evidence>
<dbReference type="EMBL" id="VEPZ02001762">
    <property type="protein sequence ID" value="KAE8656692.1"/>
    <property type="molecule type" value="Genomic_DNA"/>
</dbReference>
<dbReference type="InterPro" id="IPR044816">
    <property type="entry name" value="BURP"/>
</dbReference>
<name>A0A6A2WE29_HIBSY</name>
<protein>
    <submittedName>
        <fullName evidence="2">BURP domain-containing protein</fullName>
    </submittedName>
</protein>
<reference evidence="2" key="1">
    <citation type="submission" date="2019-09" db="EMBL/GenBank/DDBJ databases">
        <title>Draft genome information of white flower Hibiscus syriacus.</title>
        <authorList>
            <person name="Kim Y.-M."/>
        </authorList>
    </citation>
    <scope>NUCLEOTIDE SEQUENCE [LARGE SCALE GENOMIC DNA]</scope>
    <source>
        <strain evidence="2">YM2019G1</strain>
    </source>
</reference>
<comment type="caution">
    <text evidence="2">The sequence shown here is derived from an EMBL/GenBank/DDBJ whole genome shotgun (WGS) entry which is preliminary data.</text>
</comment>
<feature type="domain" description="BURP" evidence="1">
    <location>
        <begin position="1"/>
        <end position="93"/>
    </location>
</feature>
<evidence type="ECO:0000313" key="3">
    <source>
        <dbReference type="Proteomes" id="UP000436088"/>
    </source>
</evidence>
<dbReference type="PROSITE" id="PS51277">
    <property type="entry name" value="BURP"/>
    <property type="match status" value="1"/>
</dbReference>
<gene>
    <name evidence="2" type="ORF">F3Y22_tig00116997pilonHSYRG00173</name>
</gene>
<dbReference type="Pfam" id="PF03181">
    <property type="entry name" value="BURP"/>
    <property type="match status" value="1"/>
</dbReference>
<sequence length="93" mass="10298">MLGKNIQLLANELEKETDEPVFTIGRGIQNMGEEELVCHKMMYPYAVALCHSIDGTVVYKVLLVGNDGTKATALSICHRDTSAWSPITLLFRS</sequence>
<accession>A0A6A2WE29</accession>
<dbReference type="InterPro" id="IPR004873">
    <property type="entry name" value="BURP_dom"/>
</dbReference>
<dbReference type="Proteomes" id="UP000436088">
    <property type="component" value="Unassembled WGS sequence"/>
</dbReference>
<dbReference type="PANTHER" id="PTHR31236:SF58">
    <property type="entry name" value="POLYGALACTURONASE NON-CATALYTIC SUBUNIT AROGP2-LIKE"/>
    <property type="match status" value="1"/>
</dbReference>
<keyword evidence="3" id="KW-1185">Reference proteome</keyword>
<proteinExistence type="predicted"/>